<keyword evidence="3" id="KW-0325">Glycoprotein</keyword>
<organism evidence="9 10">
    <name type="scientific">Fistulina hepatica ATCC 64428</name>
    <dbReference type="NCBI Taxonomy" id="1128425"/>
    <lineage>
        <taxon>Eukaryota</taxon>
        <taxon>Fungi</taxon>
        <taxon>Dikarya</taxon>
        <taxon>Basidiomycota</taxon>
        <taxon>Agaricomycotina</taxon>
        <taxon>Agaricomycetes</taxon>
        <taxon>Agaricomycetidae</taxon>
        <taxon>Agaricales</taxon>
        <taxon>Fistulinaceae</taxon>
        <taxon>Fistulina</taxon>
    </lineage>
</organism>
<dbReference type="InterPro" id="IPR050386">
    <property type="entry name" value="Glycosyl_hydrolase_5"/>
</dbReference>
<dbReference type="Gene3D" id="3.20.20.80">
    <property type="entry name" value="Glycosidases"/>
    <property type="match status" value="1"/>
</dbReference>
<dbReference type="OrthoDB" id="62120at2759"/>
<dbReference type="SUPFAM" id="SSF51445">
    <property type="entry name" value="(Trans)glycosidases"/>
    <property type="match status" value="1"/>
</dbReference>
<evidence type="ECO:0000256" key="2">
    <source>
        <dbReference type="ARBA" id="ARBA00022801"/>
    </source>
</evidence>
<dbReference type="GO" id="GO:0009251">
    <property type="term" value="P:glucan catabolic process"/>
    <property type="evidence" value="ECO:0007669"/>
    <property type="project" value="TreeGrafter"/>
</dbReference>
<evidence type="ECO:0000256" key="3">
    <source>
        <dbReference type="ARBA" id="ARBA00023180"/>
    </source>
</evidence>
<evidence type="ECO:0000256" key="6">
    <source>
        <dbReference type="ARBA" id="ARBA00036824"/>
    </source>
</evidence>
<evidence type="ECO:0000256" key="7">
    <source>
        <dbReference type="ARBA" id="ARBA00038929"/>
    </source>
</evidence>
<dbReference type="GO" id="GO:0071555">
    <property type="term" value="P:cell wall organization"/>
    <property type="evidence" value="ECO:0007669"/>
    <property type="project" value="UniProtKB-KW"/>
</dbReference>
<dbReference type="InterPro" id="IPR017853">
    <property type="entry name" value="GH"/>
</dbReference>
<name>A0A0D6ZYX7_9AGAR</name>
<keyword evidence="10" id="KW-1185">Reference proteome</keyword>
<feature type="signal peptide" evidence="8">
    <location>
        <begin position="1"/>
        <end position="27"/>
    </location>
</feature>
<feature type="chain" id="PRO_5002315980" description="glucan 1,3-beta-glucosidase" evidence="8">
    <location>
        <begin position="28"/>
        <end position="444"/>
    </location>
</feature>
<evidence type="ECO:0000256" key="1">
    <source>
        <dbReference type="ARBA" id="ARBA00005641"/>
    </source>
</evidence>
<proteinExistence type="inferred from homology"/>
<comment type="similarity">
    <text evidence="1">Belongs to the glycosyl hydrolase 5 (cellulase A) family.</text>
</comment>
<dbReference type="PANTHER" id="PTHR31297">
    <property type="entry name" value="GLUCAN ENDO-1,6-BETA-GLUCOSIDASE B"/>
    <property type="match status" value="1"/>
</dbReference>
<gene>
    <name evidence="9" type="ORF">FISHEDRAFT_78927</name>
</gene>
<evidence type="ECO:0000313" key="9">
    <source>
        <dbReference type="EMBL" id="KIY43012.1"/>
    </source>
</evidence>
<reference evidence="9 10" key="1">
    <citation type="journal article" date="2015" name="Fungal Genet. Biol.">
        <title>Evolution of novel wood decay mechanisms in Agaricales revealed by the genome sequences of Fistulina hepatica and Cylindrobasidium torrendii.</title>
        <authorList>
            <person name="Floudas D."/>
            <person name="Held B.W."/>
            <person name="Riley R."/>
            <person name="Nagy L.G."/>
            <person name="Koehler G."/>
            <person name="Ransdell A.S."/>
            <person name="Younus H."/>
            <person name="Chow J."/>
            <person name="Chiniquy J."/>
            <person name="Lipzen A."/>
            <person name="Tritt A."/>
            <person name="Sun H."/>
            <person name="Haridas S."/>
            <person name="LaButti K."/>
            <person name="Ohm R.A."/>
            <person name="Kues U."/>
            <person name="Blanchette R.A."/>
            <person name="Grigoriev I.V."/>
            <person name="Minto R.E."/>
            <person name="Hibbett D.S."/>
        </authorList>
    </citation>
    <scope>NUCLEOTIDE SEQUENCE [LARGE SCALE GENOMIC DNA]</scope>
    <source>
        <strain evidence="9 10">ATCC 64428</strain>
    </source>
</reference>
<dbReference type="Proteomes" id="UP000054144">
    <property type="component" value="Unassembled WGS sequence"/>
</dbReference>
<dbReference type="AlphaFoldDB" id="A0A0D6ZYX7"/>
<keyword evidence="4" id="KW-0326">Glycosidase</keyword>
<dbReference type="EC" id="3.2.1.58" evidence="7"/>
<comment type="catalytic activity">
    <reaction evidence="6">
        <text>Successive hydrolysis of beta-D-glucose units from the non-reducing ends of (1-&gt;3)-beta-D-glucans, releasing alpha-glucose.</text>
        <dbReference type="EC" id="3.2.1.58"/>
    </reaction>
</comment>
<evidence type="ECO:0000256" key="4">
    <source>
        <dbReference type="ARBA" id="ARBA00023295"/>
    </source>
</evidence>
<dbReference type="PANTHER" id="PTHR31297:SF34">
    <property type="entry name" value="GLUCAN 1,3-BETA-GLUCOSIDASE 2"/>
    <property type="match status" value="1"/>
</dbReference>
<keyword evidence="5" id="KW-0961">Cell wall biogenesis/degradation</keyword>
<dbReference type="EMBL" id="KN882146">
    <property type="protein sequence ID" value="KIY43012.1"/>
    <property type="molecule type" value="Genomic_DNA"/>
</dbReference>
<dbReference type="GO" id="GO:0004338">
    <property type="term" value="F:glucan exo-1,3-beta-glucosidase activity"/>
    <property type="evidence" value="ECO:0007669"/>
    <property type="project" value="UniProtKB-EC"/>
</dbReference>
<protein>
    <recommendedName>
        <fullName evidence="7">glucan 1,3-beta-glucosidase</fullName>
        <ecNumber evidence="7">3.2.1.58</ecNumber>
    </recommendedName>
</protein>
<accession>A0A0D6ZYX7</accession>
<evidence type="ECO:0000256" key="5">
    <source>
        <dbReference type="ARBA" id="ARBA00023316"/>
    </source>
</evidence>
<keyword evidence="8" id="KW-0732">Signal</keyword>
<evidence type="ECO:0000256" key="8">
    <source>
        <dbReference type="SAM" id="SignalP"/>
    </source>
</evidence>
<dbReference type="GO" id="GO:0005576">
    <property type="term" value="C:extracellular region"/>
    <property type="evidence" value="ECO:0007669"/>
    <property type="project" value="TreeGrafter"/>
</dbReference>
<sequence>MPGSQNGNYRLLLFVSSALFLGPLSLSALRGLNTMRPLVEFDRVPCIIVCARLHVGDVRNITLWIVTGWNHNGKQGSVNFLHGAVGVANAQRALEYVRTYTEFFSQSEYQDVVVMFGYLNEPMLSAIGQATLEAFYVKTQDVACNITGYGAGNGFCWGIHDGFAGTDPVDAGGAWPETACDAWADLFNTSRSAFGVTVAGEYSCATNNCGLFLNGVGGISSYGGDCSFWEDASQWNASTCVFPGLQEFSHAQMDAFGDWFYWTWKVGESASGIVEPPLWSYKLGFELGFIPSEPRTALGMCAALGVAGTQFSGKYASSATGALETDPASYTLASSASAYGMTWPPATISSVDGATAAGSELPAYTATGVVSSLPATVTLTVMATNNNESAYTISAAVGWYDSQDTASAPTPVASCSYPDAWDATTVGLPATSCTSGITARATHR</sequence>
<dbReference type="GO" id="GO:0009986">
    <property type="term" value="C:cell surface"/>
    <property type="evidence" value="ECO:0007669"/>
    <property type="project" value="TreeGrafter"/>
</dbReference>
<keyword evidence="2" id="KW-0378">Hydrolase</keyword>
<evidence type="ECO:0000313" key="10">
    <source>
        <dbReference type="Proteomes" id="UP000054144"/>
    </source>
</evidence>